<evidence type="ECO:0000256" key="3">
    <source>
        <dbReference type="ARBA" id="ARBA00022692"/>
    </source>
</evidence>
<dbReference type="PANTHER" id="PTHR35007">
    <property type="entry name" value="INTEGRAL MEMBRANE PROTEIN-RELATED"/>
    <property type="match status" value="1"/>
</dbReference>
<keyword evidence="9" id="KW-1185">Reference proteome</keyword>
<gene>
    <name evidence="8" type="ORF">JOE42_003726</name>
</gene>
<keyword evidence="4 6" id="KW-1133">Transmembrane helix</keyword>
<evidence type="ECO:0000256" key="6">
    <source>
        <dbReference type="SAM" id="Phobius"/>
    </source>
</evidence>
<comment type="caution">
    <text evidence="8">The sequence shown here is derived from an EMBL/GenBank/DDBJ whole genome shotgun (WGS) entry which is preliminary data.</text>
</comment>
<feature type="transmembrane region" description="Helical" evidence="6">
    <location>
        <begin position="198"/>
        <end position="224"/>
    </location>
</feature>
<evidence type="ECO:0000256" key="1">
    <source>
        <dbReference type="ARBA" id="ARBA00004651"/>
    </source>
</evidence>
<accession>A0ABS2KYI2</accession>
<evidence type="ECO:0000313" key="9">
    <source>
        <dbReference type="Proteomes" id="UP000703038"/>
    </source>
</evidence>
<keyword evidence="3 6" id="KW-0812">Transmembrane</keyword>
<keyword evidence="2" id="KW-1003">Cell membrane</keyword>
<evidence type="ECO:0000256" key="4">
    <source>
        <dbReference type="ARBA" id="ARBA00022989"/>
    </source>
</evidence>
<dbReference type="PANTHER" id="PTHR35007:SF4">
    <property type="entry name" value="CONSERVED TRANSMEMBRANE PROTEIN-RELATED"/>
    <property type="match status" value="1"/>
</dbReference>
<dbReference type="EMBL" id="JAFBBK010000001">
    <property type="protein sequence ID" value="MBM7416993.1"/>
    <property type="molecule type" value="Genomic_DNA"/>
</dbReference>
<evidence type="ECO:0000256" key="2">
    <source>
        <dbReference type="ARBA" id="ARBA00022475"/>
    </source>
</evidence>
<comment type="subcellular location">
    <subcellularLocation>
        <location evidence="1">Cell membrane</location>
        <topology evidence="1">Multi-pass membrane protein</topology>
    </subcellularLocation>
</comment>
<protein>
    <submittedName>
        <fullName evidence="8">Tight adherence protein B</fullName>
    </submittedName>
</protein>
<evidence type="ECO:0000256" key="5">
    <source>
        <dbReference type="ARBA" id="ARBA00023136"/>
    </source>
</evidence>
<evidence type="ECO:0000259" key="7">
    <source>
        <dbReference type="Pfam" id="PF00482"/>
    </source>
</evidence>
<sequence>MMLAAACLAVALLVLPCTDARRRLGPVRRRSLGSVRVPAPAWIPVAAGAAALALGAAVGAAVAVVLGTVALRRGRGAVRADRRRAGDTLAAALETVVAELRVGAHPATACRTAAREHPGPVGTVFAAAAARAELGGTMSEAVRSGGHGPAWDRVGAVWRVAEVHGLGLAALLDAVRSDLRDRGRSARRIEASMAGPRATAMVLAALPAVGVLLGQAMGAAPLAVLTGGGAGGIMLVVGVALACAGLLWTDVIVAKVAP</sequence>
<organism evidence="8 9">
    <name type="scientific">Rhodococcoides corynebacterioides</name>
    <dbReference type="NCBI Taxonomy" id="53972"/>
    <lineage>
        <taxon>Bacteria</taxon>
        <taxon>Bacillati</taxon>
        <taxon>Actinomycetota</taxon>
        <taxon>Actinomycetes</taxon>
        <taxon>Mycobacteriales</taxon>
        <taxon>Nocardiaceae</taxon>
        <taxon>Rhodococcoides</taxon>
    </lineage>
</organism>
<dbReference type="Proteomes" id="UP000703038">
    <property type="component" value="Unassembled WGS sequence"/>
</dbReference>
<keyword evidence="5 6" id="KW-0472">Membrane</keyword>
<evidence type="ECO:0000313" key="8">
    <source>
        <dbReference type="EMBL" id="MBM7416993.1"/>
    </source>
</evidence>
<reference evidence="8 9" key="1">
    <citation type="submission" date="2021-01" db="EMBL/GenBank/DDBJ databases">
        <title>Genomics of switchgrass bacterial isolates.</title>
        <authorList>
            <person name="Shade A."/>
        </authorList>
    </citation>
    <scope>NUCLEOTIDE SEQUENCE [LARGE SCALE GENOMIC DNA]</scope>
    <source>
        <strain evidence="8 9">PvP111</strain>
    </source>
</reference>
<proteinExistence type="predicted"/>
<dbReference type="Pfam" id="PF00482">
    <property type="entry name" value="T2SSF"/>
    <property type="match status" value="1"/>
</dbReference>
<feature type="domain" description="Type II secretion system protein GspF" evidence="7">
    <location>
        <begin position="93"/>
        <end position="211"/>
    </location>
</feature>
<feature type="transmembrane region" description="Helical" evidence="6">
    <location>
        <begin position="44"/>
        <end position="71"/>
    </location>
</feature>
<name>A0ABS2KYI2_9NOCA</name>
<dbReference type="InterPro" id="IPR018076">
    <property type="entry name" value="T2SS_GspF_dom"/>
</dbReference>
<feature type="transmembrane region" description="Helical" evidence="6">
    <location>
        <begin position="230"/>
        <end position="253"/>
    </location>
</feature>